<dbReference type="PANTHER" id="PTHR43661">
    <property type="entry name" value="D-XYLONATE DEHYDRATASE"/>
    <property type="match status" value="1"/>
</dbReference>
<keyword evidence="19" id="KW-1185">Reference proteome</keyword>
<organism evidence="18 19">
    <name type="scientific">Clostridium acetireducens DSM 10703</name>
    <dbReference type="NCBI Taxonomy" id="1121290"/>
    <lineage>
        <taxon>Bacteria</taxon>
        <taxon>Bacillati</taxon>
        <taxon>Bacillota</taxon>
        <taxon>Clostridia</taxon>
        <taxon>Eubacteriales</taxon>
        <taxon>Clostridiaceae</taxon>
        <taxon>Clostridium</taxon>
    </lineage>
</organism>
<dbReference type="SUPFAM" id="SSF52016">
    <property type="entry name" value="LeuD/IlvD-like"/>
    <property type="match status" value="1"/>
</dbReference>
<evidence type="ECO:0000256" key="5">
    <source>
        <dbReference type="ARBA" id="ARBA00022723"/>
    </source>
</evidence>
<evidence type="ECO:0000256" key="14">
    <source>
        <dbReference type="ARBA" id="ARBA00029490"/>
    </source>
</evidence>
<dbReference type="EC" id="4.2.1.9" evidence="14 15"/>
<comment type="catalytic activity">
    <reaction evidence="15">
        <text>(2R,3R)-2,3-dihydroxy-3-methylpentanoate = (S)-3-methyl-2-oxopentanoate + H2O</text>
        <dbReference type="Rhea" id="RHEA:27694"/>
        <dbReference type="ChEBI" id="CHEBI:15377"/>
        <dbReference type="ChEBI" id="CHEBI:35146"/>
        <dbReference type="ChEBI" id="CHEBI:49258"/>
        <dbReference type="EC" id="4.2.1.9"/>
    </reaction>
</comment>
<accession>A0A1E8EXL7</accession>
<dbReference type="PATRIC" id="fig|1121290.3.peg.1607"/>
<feature type="domain" description="Dihydroxy-acid/6-phosphogluconate dehydratase C-terminal" evidence="17">
    <location>
        <begin position="358"/>
        <end position="548"/>
    </location>
</feature>
<keyword evidence="10 15" id="KW-0100">Branched-chain amino acid biosynthesis</keyword>
<comment type="cofactor">
    <cofactor evidence="1 15">
        <name>Mg(2+)</name>
        <dbReference type="ChEBI" id="CHEBI:18420"/>
    </cofactor>
</comment>
<dbReference type="HAMAP" id="MF_00012">
    <property type="entry name" value="IlvD"/>
    <property type="match status" value="1"/>
</dbReference>
<dbReference type="GO" id="GO:0009099">
    <property type="term" value="P:L-valine biosynthetic process"/>
    <property type="evidence" value="ECO:0007669"/>
    <property type="project" value="UniProtKB-UniRule"/>
</dbReference>
<gene>
    <name evidence="18" type="primary">ilvD_1</name>
    <name evidence="15" type="synonym">ilvD</name>
    <name evidence="18" type="ORF">CLOACE_16190</name>
</gene>
<dbReference type="GO" id="GO:0051537">
    <property type="term" value="F:2 iron, 2 sulfur cluster binding"/>
    <property type="evidence" value="ECO:0007669"/>
    <property type="project" value="UniProtKB-UniRule"/>
</dbReference>
<evidence type="ECO:0000256" key="8">
    <source>
        <dbReference type="ARBA" id="ARBA00023014"/>
    </source>
</evidence>
<dbReference type="UniPathway" id="UPA00049">
    <property type="reaction ID" value="UER00061"/>
</dbReference>
<evidence type="ECO:0000256" key="4">
    <source>
        <dbReference type="ARBA" id="ARBA00022714"/>
    </source>
</evidence>
<dbReference type="EMBL" id="LZFO01000024">
    <property type="protein sequence ID" value="OFI05536.1"/>
    <property type="molecule type" value="Genomic_DNA"/>
</dbReference>
<dbReference type="InterPro" id="IPR042096">
    <property type="entry name" value="Dihydro-acid_dehy_C"/>
</dbReference>
<dbReference type="PROSITE" id="PS00887">
    <property type="entry name" value="ILVD_EDD_2"/>
    <property type="match status" value="1"/>
</dbReference>
<dbReference type="PANTHER" id="PTHR43661:SF3">
    <property type="entry name" value="D-XYLONATE DEHYDRATASE YAGF-RELATED"/>
    <property type="match status" value="1"/>
</dbReference>
<comment type="caution">
    <text evidence="15">Lacks conserved residue(s) required for the propagation of feature annotation.</text>
</comment>
<reference evidence="18 19" key="1">
    <citation type="submission" date="2016-06" db="EMBL/GenBank/DDBJ databases">
        <title>Genome sequence of Clostridium acetireducens DSM 10703.</title>
        <authorList>
            <person name="Poehlein A."/>
            <person name="Fluechter S."/>
            <person name="Duerre P."/>
            <person name="Daniel R."/>
        </authorList>
    </citation>
    <scope>NUCLEOTIDE SEQUENCE [LARGE SCALE GENOMIC DNA]</scope>
    <source>
        <strain evidence="18 19">DSM 10703</strain>
    </source>
</reference>
<feature type="binding site" evidence="15">
    <location>
        <position position="78"/>
    </location>
    <ligand>
        <name>Mg(2+)</name>
        <dbReference type="ChEBI" id="CHEBI:18420"/>
    </ligand>
</feature>
<comment type="pathway">
    <text evidence="13 15">Amino-acid biosynthesis; L-isoleucine biosynthesis; L-isoleucine from 2-oxobutanoate: step 3/4.</text>
</comment>
<evidence type="ECO:0000259" key="16">
    <source>
        <dbReference type="Pfam" id="PF00920"/>
    </source>
</evidence>
<dbReference type="InterPro" id="IPR020558">
    <property type="entry name" value="DiOHA_6PGluconate_deHydtase_CS"/>
</dbReference>
<dbReference type="AlphaFoldDB" id="A0A1E8EXL7"/>
<keyword evidence="5 15" id="KW-0479">Metal-binding</keyword>
<dbReference type="GO" id="GO:0005829">
    <property type="term" value="C:cytosol"/>
    <property type="evidence" value="ECO:0007669"/>
    <property type="project" value="TreeGrafter"/>
</dbReference>
<evidence type="ECO:0000256" key="6">
    <source>
        <dbReference type="ARBA" id="ARBA00022842"/>
    </source>
</evidence>
<comment type="pathway">
    <text evidence="12 15">Amino-acid biosynthesis; L-valine biosynthesis; L-valine from pyruvate: step 3/4.</text>
</comment>
<feature type="domain" description="Dihydroxy-acid/6-phosphogluconate dehydratase N-terminal" evidence="16">
    <location>
        <begin position="31"/>
        <end position="348"/>
    </location>
</feature>
<keyword evidence="3 15" id="KW-0028">Amino-acid biosynthesis</keyword>
<keyword evidence="8 15" id="KW-0411">Iron-sulfur</keyword>
<feature type="binding site" evidence="15">
    <location>
        <position position="120"/>
    </location>
    <ligand>
        <name>Mg(2+)</name>
        <dbReference type="ChEBI" id="CHEBI:18420"/>
    </ligand>
</feature>
<evidence type="ECO:0000256" key="3">
    <source>
        <dbReference type="ARBA" id="ARBA00022605"/>
    </source>
</evidence>
<dbReference type="RefSeq" id="WP_070110592.1">
    <property type="nucleotide sequence ID" value="NZ_LZFO01000024.1"/>
</dbReference>
<dbReference type="InterPro" id="IPR037237">
    <property type="entry name" value="IlvD/EDD_N"/>
</dbReference>
<evidence type="ECO:0000259" key="17">
    <source>
        <dbReference type="Pfam" id="PF24877"/>
    </source>
</evidence>
<dbReference type="OrthoDB" id="9807077at2"/>
<dbReference type="UniPathway" id="UPA00047">
    <property type="reaction ID" value="UER00057"/>
</dbReference>
<evidence type="ECO:0000256" key="15">
    <source>
        <dbReference type="HAMAP-Rule" id="MF_00012"/>
    </source>
</evidence>
<dbReference type="NCBIfam" id="TIGR00110">
    <property type="entry name" value="ilvD"/>
    <property type="match status" value="1"/>
</dbReference>
<comment type="subunit">
    <text evidence="15">Homodimer.</text>
</comment>
<evidence type="ECO:0000256" key="10">
    <source>
        <dbReference type="ARBA" id="ARBA00023304"/>
    </source>
</evidence>
<dbReference type="GO" id="GO:0009097">
    <property type="term" value="P:isoleucine biosynthetic process"/>
    <property type="evidence" value="ECO:0007669"/>
    <property type="project" value="UniProtKB-UniRule"/>
</dbReference>
<dbReference type="GO" id="GO:0004160">
    <property type="term" value="F:dihydroxy-acid dehydratase activity"/>
    <property type="evidence" value="ECO:0007669"/>
    <property type="project" value="UniProtKB-UniRule"/>
</dbReference>
<sequence>MNSEKVKYGVTKAPHRALLKATGLTDEEINKPFVGVVNSFNEIVPGHIELRQIAEAVKKGILIAGGTPLEFPTIAVCDGISMNHEGMKYSLVSREVITDSIEIMTKAHGLDGLVLIPSCDKVVPGMLMAAARLNIPAIVVSGGPMLAGNHRENKSDLTTVFEAVGKVCSGVMEYGELKELEESACPTCGSCSGMFTANSMNCMTEALGMALPGNASIPAVYSERKRLAKKTGMQIMKLIKENKLPREVMTKEGFQNALSVDMALGCSTNTVLHLTAIAKEAGVEINLDKINSISEKTPNLCRLSPAGHYHMEEFHRAGGVLAVMKELSKAGLLYTNIETVSLKTIKENLETVVKGDKKVIADVENPYSTTGGIKVLKGNLAPEGAVIKQSAVDEKMMKTISKAKVYDSEESAVTAIIGGEIKKGDVVVIRYEGPKGGPGMREMLTPTSALAGMALDKDVSLITDGRFSGGTRGAAIGHVSPEALEGGTIALVKDGDLIRIDIERGELELLVSNEELKSRKKELKLRKKELTGYLKKYSKMVSSASKGAVCN</sequence>
<evidence type="ECO:0000313" key="18">
    <source>
        <dbReference type="EMBL" id="OFI05536.1"/>
    </source>
</evidence>
<evidence type="ECO:0000256" key="2">
    <source>
        <dbReference type="ARBA" id="ARBA00006486"/>
    </source>
</evidence>
<dbReference type="Proteomes" id="UP000175744">
    <property type="component" value="Unassembled WGS sequence"/>
</dbReference>
<dbReference type="SUPFAM" id="SSF143975">
    <property type="entry name" value="IlvD/EDD N-terminal domain-like"/>
    <property type="match status" value="1"/>
</dbReference>
<dbReference type="InterPro" id="IPR056740">
    <property type="entry name" value="ILV_EDD_C"/>
</dbReference>
<evidence type="ECO:0000256" key="12">
    <source>
        <dbReference type="ARBA" id="ARBA00029436"/>
    </source>
</evidence>
<proteinExistence type="inferred from homology"/>
<keyword evidence="4 15" id="KW-0001">2Fe-2S</keyword>
<dbReference type="InterPro" id="IPR000581">
    <property type="entry name" value="ILV_EDD_N"/>
</dbReference>
<comment type="caution">
    <text evidence="18">The sequence shown here is derived from an EMBL/GenBank/DDBJ whole genome shotgun (WGS) entry which is preliminary data.</text>
</comment>
<dbReference type="NCBIfam" id="NF002068">
    <property type="entry name" value="PRK00911.1"/>
    <property type="match status" value="1"/>
</dbReference>
<evidence type="ECO:0000313" key="19">
    <source>
        <dbReference type="Proteomes" id="UP000175744"/>
    </source>
</evidence>
<name>A0A1E8EXL7_9CLOT</name>
<evidence type="ECO:0000256" key="11">
    <source>
        <dbReference type="ARBA" id="ARBA00029304"/>
    </source>
</evidence>
<dbReference type="STRING" id="1121290.CLAOCE_16190"/>
<evidence type="ECO:0000256" key="7">
    <source>
        <dbReference type="ARBA" id="ARBA00023004"/>
    </source>
</evidence>
<comment type="catalytic activity">
    <reaction evidence="11">
        <text>(2R)-2,3-dihydroxy-3-methylbutanoate = 3-methyl-2-oxobutanoate + H2O</text>
        <dbReference type="Rhea" id="RHEA:24809"/>
        <dbReference type="ChEBI" id="CHEBI:11851"/>
        <dbReference type="ChEBI" id="CHEBI:15377"/>
        <dbReference type="ChEBI" id="CHEBI:49072"/>
        <dbReference type="EC" id="4.2.1.9"/>
    </reaction>
    <physiologicalReaction direction="left-to-right" evidence="11">
        <dbReference type="Rhea" id="RHEA:24810"/>
    </physiologicalReaction>
</comment>
<dbReference type="FunFam" id="3.50.30.80:FF:000001">
    <property type="entry name" value="Dihydroxy-acid dehydratase"/>
    <property type="match status" value="1"/>
</dbReference>
<feature type="binding site" evidence="15">
    <location>
        <position position="442"/>
    </location>
    <ligand>
        <name>Mg(2+)</name>
        <dbReference type="ChEBI" id="CHEBI:18420"/>
    </ligand>
</feature>
<feature type="binding site" description="via carbamate group" evidence="15">
    <location>
        <position position="121"/>
    </location>
    <ligand>
        <name>Mg(2+)</name>
        <dbReference type="ChEBI" id="CHEBI:18420"/>
    </ligand>
</feature>
<dbReference type="Pfam" id="PF24877">
    <property type="entry name" value="ILV_EDD_C"/>
    <property type="match status" value="1"/>
</dbReference>
<keyword evidence="7 15" id="KW-0408">Iron</keyword>
<feature type="modified residue" description="N6-carboxylysine" evidence="15">
    <location>
        <position position="121"/>
    </location>
</feature>
<evidence type="ECO:0000256" key="9">
    <source>
        <dbReference type="ARBA" id="ARBA00023239"/>
    </source>
</evidence>
<dbReference type="InterPro" id="IPR004404">
    <property type="entry name" value="DihydroxyA_deHydtase"/>
</dbReference>
<dbReference type="Gene3D" id="3.50.30.80">
    <property type="entry name" value="IlvD/EDD C-terminal domain-like"/>
    <property type="match status" value="1"/>
</dbReference>
<dbReference type="GO" id="GO:0000287">
    <property type="term" value="F:magnesium ion binding"/>
    <property type="evidence" value="ECO:0007669"/>
    <property type="project" value="UniProtKB-UniRule"/>
</dbReference>
<evidence type="ECO:0000256" key="13">
    <source>
        <dbReference type="ARBA" id="ARBA00029437"/>
    </source>
</evidence>
<comment type="function">
    <text evidence="15">Functions in the biosynthesis of branched-chain amino acids. Catalyzes the dehydration of (2R,3R)-2,3-dihydroxy-3-methylpentanoate (2,3-dihydroxy-3-methylvalerate) into 2-oxo-3-methylpentanoate (2-oxo-3-methylvalerate) and of (2R)-2,3-dihydroxy-3-methylbutanoate (2,3-dihydroxyisovalerate) into 2-oxo-3-methylbutanoate (2-oxoisovalerate), the penultimate precursor to L-isoleucine and L-valine, respectively.</text>
</comment>
<dbReference type="Pfam" id="PF00920">
    <property type="entry name" value="ILVD_EDD_N"/>
    <property type="match status" value="1"/>
</dbReference>
<keyword evidence="9 15" id="KW-0456">Lyase</keyword>
<comment type="similarity">
    <text evidence="2 15">Belongs to the IlvD/Edd family.</text>
</comment>
<comment type="cofactor">
    <cofactor evidence="15">
        <name>[2Fe-2S] cluster</name>
        <dbReference type="ChEBI" id="CHEBI:190135"/>
    </cofactor>
    <text evidence="15">Binds 1 [2Fe-2S] cluster per subunit. This cluster acts as a Lewis acid cofactor.</text>
</comment>
<protein>
    <recommendedName>
        <fullName evidence="14 15">Dihydroxy-acid dehydratase</fullName>
        <shortName evidence="15">DAD</shortName>
        <ecNumber evidence="14 15">4.2.1.9</ecNumber>
    </recommendedName>
</protein>
<feature type="active site" description="Proton acceptor" evidence="15">
    <location>
        <position position="468"/>
    </location>
</feature>
<evidence type="ECO:0000256" key="1">
    <source>
        <dbReference type="ARBA" id="ARBA00001946"/>
    </source>
</evidence>
<dbReference type="PROSITE" id="PS00886">
    <property type="entry name" value="ILVD_EDD_1"/>
    <property type="match status" value="1"/>
</dbReference>
<keyword evidence="6 15" id="KW-0460">Magnesium</keyword>